<evidence type="ECO:0000313" key="1">
    <source>
        <dbReference type="EMBL" id="GEN62741.1"/>
    </source>
</evidence>
<comment type="caution">
    <text evidence="1">The sequence shown here is derived from an EMBL/GenBank/DDBJ whole genome shotgun (WGS) entry which is preliminary data.</text>
</comment>
<accession>A0A511XIJ9</accession>
<protein>
    <submittedName>
        <fullName evidence="1">Uncharacterized protein</fullName>
    </submittedName>
</protein>
<proteinExistence type="predicted"/>
<evidence type="ECO:0000313" key="2">
    <source>
        <dbReference type="Proteomes" id="UP000321746"/>
    </source>
</evidence>
<dbReference type="EMBL" id="BJYG01000008">
    <property type="protein sequence ID" value="GEN62741.1"/>
    <property type="molecule type" value="Genomic_DNA"/>
</dbReference>
<reference evidence="1 2" key="1">
    <citation type="submission" date="2019-07" db="EMBL/GenBank/DDBJ databases">
        <title>Whole genome shotgun sequence of Acetobacter oeni NBRC 105207.</title>
        <authorList>
            <person name="Hosoyama A."/>
            <person name="Uohara A."/>
            <person name="Ohji S."/>
            <person name="Ichikawa N."/>
        </authorList>
    </citation>
    <scope>NUCLEOTIDE SEQUENCE [LARGE SCALE GENOMIC DNA]</scope>
    <source>
        <strain evidence="1 2">NBRC 105207</strain>
    </source>
</reference>
<dbReference type="AlphaFoldDB" id="A0A511XIJ9"/>
<sequence>MIQALNVDAGATEPDARRAKCYLSGRTCRQWEQAGSLMSQSGARRTTEDRVHEVINMDSTKSLGTILAEGAWG</sequence>
<keyword evidence="2" id="KW-1185">Reference proteome</keyword>
<dbReference type="Proteomes" id="UP000321746">
    <property type="component" value="Unassembled WGS sequence"/>
</dbReference>
<organism evidence="1 2">
    <name type="scientific">Acetobacter oeni</name>
    <dbReference type="NCBI Taxonomy" id="304077"/>
    <lineage>
        <taxon>Bacteria</taxon>
        <taxon>Pseudomonadati</taxon>
        <taxon>Pseudomonadota</taxon>
        <taxon>Alphaproteobacteria</taxon>
        <taxon>Acetobacterales</taxon>
        <taxon>Acetobacteraceae</taxon>
        <taxon>Acetobacter</taxon>
    </lineage>
</organism>
<name>A0A511XIJ9_9PROT</name>
<gene>
    <name evidence="1" type="ORF">AOE01nite_09650</name>
</gene>
<dbReference type="RefSeq" id="WP_146886623.1">
    <property type="nucleotide sequence ID" value="NZ_BJYG01000008.1"/>
</dbReference>